<reference evidence="2 3" key="1">
    <citation type="journal article" date="2017" name="Genome Announc.">
        <title>Genome sequence of the saprophytic ascomycete Epicoccum nigrum ICMP 19927 strain isolated from New Zealand.</title>
        <authorList>
            <person name="Fokin M."/>
            <person name="Fleetwood D."/>
            <person name="Weir B.S."/>
            <person name="Villas-Boas S.G."/>
        </authorList>
    </citation>
    <scope>NUCLEOTIDE SEQUENCE [LARGE SCALE GENOMIC DNA]</scope>
    <source>
        <strain evidence="2 3">ICMP 19927</strain>
    </source>
</reference>
<gene>
    <name evidence="2" type="ORF">B5807_04752</name>
</gene>
<feature type="non-terminal residue" evidence="2">
    <location>
        <position position="1"/>
    </location>
</feature>
<keyword evidence="1" id="KW-0812">Transmembrane</keyword>
<evidence type="ECO:0000313" key="2">
    <source>
        <dbReference type="EMBL" id="OSS50454.1"/>
    </source>
</evidence>
<accession>A0A1Y2M2V5</accession>
<keyword evidence="3" id="KW-1185">Reference proteome</keyword>
<feature type="transmembrane region" description="Helical" evidence="1">
    <location>
        <begin position="272"/>
        <end position="297"/>
    </location>
</feature>
<protein>
    <submittedName>
        <fullName evidence="2">Uncharacterized protein</fullName>
    </submittedName>
</protein>
<evidence type="ECO:0000256" key="1">
    <source>
        <dbReference type="SAM" id="Phobius"/>
    </source>
</evidence>
<keyword evidence="1" id="KW-1133">Transmembrane helix</keyword>
<keyword evidence="1" id="KW-0472">Membrane</keyword>
<sequence>LIPFGENEQLSKAVDYLQDEQVNDQQLPHHPRVSLGDSQGMAAFLERSFWAPELEKIAHKLWLMSTQSSSNVEPLHYNRINGRKVIITEDPRLHLLWMHDRIFVKPLPSYLLSHRFWTKYLLEPLSPLGSRRKDVHSAVLGFIRTYDHLIQYEADFRIAMELRLIPEDMIWNRDFAKFQESLSKIEDQHVSGRYLYGEIRLTRLNFWSKVLLHKWQYESVHKQYADWFSRFYEPVLFAFAVVFLALNAMQVAMSVEQVSASGWKQLWSVCRWFSILTMLLAAGTVLAFFLMLVGMLIREFVFALKDRIRKSKESKLRTGP</sequence>
<evidence type="ECO:0000313" key="3">
    <source>
        <dbReference type="Proteomes" id="UP000193240"/>
    </source>
</evidence>
<dbReference type="InParanoid" id="A0A1Y2M2V5"/>
<dbReference type="AlphaFoldDB" id="A0A1Y2M2V5"/>
<feature type="transmembrane region" description="Helical" evidence="1">
    <location>
        <begin position="231"/>
        <end position="252"/>
    </location>
</feature>
<dbReference type="EMBL" id="KZ107842">
    <property type="protein sequence ID" value="OSS50454.1"/>
    <property type="molecule type" value="Genomic_DNA"/>
</dbReference>
<dbReference type="PANTHER" id="PTHR34414:SF1">
    <property type="entry name" value="SUBTILISIN-LIKE SERINE PROTEASE"/>
    <property type="match status" value="1"/>
</dbReference>
<dbReference type="OMA" id="WYYERIY"/>
<dbReference type="Proteomes" id="UP000193240">
    <property type="component" value="Unassembled WGS sequence"/>
</dbReference>
<dbReference type="Pfam" id="PF20246">
    <property type="entry name" value="DUF6601"/>
    <property type="match status" value="1"/>
</dbReference>
<dbReference type="InterPro" id="IPR046536">
    <property type="entry name" value="DUF6601"/>
</dbReference>
<proteinExistence type="predicted"/>
<name>A0A1Y2M2V5_EPING</name>
<dbReference type="PANTHER" id="PTHR34414">
    <property type="entry name" value="HET DOMAIN-CONTAINING PROTEIN-RELATED"/>
    <property type="match status" value="1"/>
</dbReference>
<organism evidence="2 3">
    <name type="scientific">Epicoccum nigrum</name>
    <name type="common">Soil fungus</name>
    <name type="synonym">Epicoccum purpurascens</name>
    <dbReference type="NCBI Taxonomy" id="105696"/>
    <lineage>
        <taxon>Eukaryota</taxon>
        <taxon>Fungi</taxon>
        <taxon>Dikarya</taxon>
        <taxon>Ascomycota</taxon>
        <taxon>Pezizomycotina</taxon>
        <taxon>Dothideomycetes</taxon>
        <taxon>Pleosporomycetidae</taxon>
        <taxon>Pleosporales</taxon>
        <taxon>Pleosporineae</taxon>
        <taxon>Didymellaceae</taxon>
        <taxon>Epicoccum</taxon>
    </lineage>
</organism>
<dbReference type="STRING" id="105696.A0A1Y2M2V5"/>